<dbReference type="AlphaFoldDB" id="A0A4S8KFQ1"/>
<gene>
    <name evidence="1" type="ORF">C4D60_Mb04t30240</name>
</gene>
<dbReference type="Proteomes" id="UP000317650">
    <property type="component" value="Chromosome 4"/>
</dbReference>
<reference evidence="1 2" key="1">
    <citation type="journal article" date="2019" name="Nat. Plants">
        <title>Genome sequencing of Musa balbisiana reveals subgenome evolution and function divergence in polyploid bananas.</title>
        <authorList>
            <person name="Yao X."/>
        </authorList>
    </citation>
    <scope>NUCLEOTIDE SEQUENCE [LARGE SCALE GENOMIC DNA]</scope>
    <source>
        <strain evidence="2">cv. DH-PKW</strain>
        <tissue evidence="1">Leaves</tissue>
    </source>
</reference>
<evidence type="ECO:0000313" key="1">
    <source>
        <dbReference type="EMBL" id="THU74144.1"/>
    </source>
</evidence>
<sequence length="100" mass="11427">MSSLAVRELGCGARFRDCPGSIYEQSVKFDVRLVLNRSSSYQLFLSLVVCDFDAMVETSHLVCDFEDQQKNMSQPNRRLGLCEHHRSFGGQHPFVVQRSQ</sequence>
<dbReference type="EMBL" id="PYDT01000001">
    <property type="protein sequence ID" value="THU74144.1"/>
    <property type="molecule type" value="Genomic_DNA"/>
</dbReference>
<comment type="caution">
    <text evidence="1">The sequence shown here is derived from an EMBL/GenBank/DDBJ whole genome shotgun (WGS) entry which is preliminary data.</text>
</comment>
<protein>
    <submittedName>
        <fullName evidence="1">Uncharacterized protein</fullName>
    </submittedName>
</protein>
<organism evidence="1 2">
    <name type="scientific">Musa balbisiana</name>
    <name type="common">Banana</name>
    <dbReference type="NCBI Taxonomy" id="52838"/>
    <lineage>
        <taxon>Eukaryota</taxon>
        <taxon>Viridiplantae</taxon>
        <taxon>Streptophyta</taxon>
        <taxon>Embryophyta</taxon>
        <taxon>Tracheophyta</taxon>
        <taxon>Spermatophyta</taxon>
        <taxon>Magnoliopsida</taxon>
        <taxon>Liliopsida</taxon>
        <taxon>Zingiberales</taxon>
        <taxon>Musaceae</taxon>
        <taxon>Musa</taxon>
    </lineage>
</organism>
<proteinExistence type="predicted"/>
<evidence type="ECO:0000313" key="2">
    <source>
        <dbReference type="Proteomes" id="UP000317650"/>
    </source>
</evidence>
<name>A0A4S8KFQ1_MUSBA</name>
<keyword evidence="2" id="KW-1185">Reference proteome</keyword>
<accession>A0A4S8KFQ1</accession>